<comment type="caution">
    <text evidence="1">The sequence shown here is derived from an EMBL/GenBank/DDBJ whole genome shotgun (WGS) entry which is preliminary data.</text>
</comment>
<proteinExistence type="predicted"/>
<gene>
    <name evidence="1" type="ORF">LEP1GSC172_3364</name>
</gene>
<sequence>MLKSYNNETVSFKIYIFFKYSNKIDFKILELTHSIHLCVISKI</sequence>
<name>M6V6Y8_9LEPT</name>
<evidence type="ECO:0000313" key="1">
    <source>
        <dbReference type="EMBL" id="EMO52640.1"/>
    </source>
</evidence>
<accession>M6V6Y8</accession>
<reference evidence="1 2" key="1">
    <citation type="submission" date="2013-01" db="EMBL/GenBank/DDBJ databases">
        <authorList>
            <person name="Harkins D.M."/>
            <person name="Durkin A.S."/>
            <person name="Brinkac L.M."/>
            <person name="Haft D.H."/>
            <person name="Selengut J.D."/>
            <person name="Sanka R."/>
            <person name="DePew J."/>
            <person name="Purushe J."/>
            <person name="Matthias M.A."/>
            <person name="Vinetz J.M."/>
            <person name="Sutton G.G."/>
            <person name="Nierman W.C."/>
            <person name="Fouts D.E."/>
        </authorList>
    </citation>
    <scope>NUCLEOTIDE SEQUENCE [LARGE SCALE GENOMIC DNA]</scope>
    <source>
        <strain evidence="1 2">HAI1536</strain>
    </source>
</reference>
<evidence type="ECO:0000313" key="2">
    <source>
        <dbReference type="Proteomes" id="UP000012112"/>
    </source>
</evidence>
<protein>
    <submittedName>
        <fullName evidence="1">Uncharacterized protein</fullName>
    </submittedName>
</protein>
<organism evidence="1 2">
    <name type="scientific">Leptospira noguchii</name>
    <dbReference type="NCBI Taxonomy" id="28182"/>
    <lineage>
        <taxon>Bacteria</taxon>
        <taxon>Pseudomonadati</taxon>
        <taxon>Spirochaetota</taxon>
        <taxon>Spirochaetia</taxon>
        <taxon>Leptospirales</taxon>
        <taxon>Leptospiraceae</taxon>
        <taxon>Leptospira</taxon>
    </lineage>
</organism>
<dbReference type="Proteomes" id="UP000012112">
    <property type="component" value="Unassembled WGS sequence"/>
</dbReference>
<dbReference type="AlphaFoldDB" id="M6V6Y8"/>
<dbReference type="EMBL" id="AKWD02000054">
    <property type="protein sequence ID" value="EMO52640.1"/>
    <property type="molecule type" value="Genomic_DNA"/>
</dbReference>